<feature type="region of interest" description="Disordered" evidence="2">
    <location>
        <begin position="959"/>
        <end position="997"/>
    </location>
</feature>
<feature type="compositionally biased region" description="Low complexity" evidence="2">
    <location>
        <begin position="959"/>
        <end position="970"/>
    </location>
</feature>
<feature type="compositionally biased region" description="Polar residues" evidence="2">
    <location>
        <begin position="16"/>
        <end position="25"/>
    </location>
</feature>
<feature type="compositionally biased region" description="Polar residues" evidence="2">
    <location>
        <begin position="980"/>
        <end position="997"/>
    </location>
</feature>
<feature type="compositionally biased region" description="Low complexity" evidence="2">
    <location>
        <begin position="308"/>
        <end position="318"/>
    </location>
</feature>
<dbReference type="EMBL" id="UYSG01000249">
    <property type="protein sequence ID" value="VDL18835.1"/>
    <property type="molecule type" value="Genomic_DNA"/>
</dbReference>
<evidence type="ECO:0000313" key="4">
    <source>
        <dbReference type="Proteomes" id="UP000274504"/>
    </source>
</evidence>
<dbReference type="OrthoDB" id="6258421at2759"/>
<accession>A0A0R3SAJ3</accession>
<feature type="region of interest" description="Disordered" evidence="2">
    <location>
        <begin position="1148"/>
        <end position="1172"/>
    </location>
</feature>
<name>A0A0R3SAJ3_HYMDI</name>
<feature type="coiled-coil region" evidence="1">
    <location>
        <begin position="808"/>
        <end position="842"/>
    </location>
</feature>
<feature type="region of interest" description="Disordered" evidence="2">
    <location>
        <begin position="1241"/>
        <end position="1260"/>
    </location>
</feature>
<protein>
    <submittedName>
        <fullName evidence="5">HP domain-containing protein</fullName>
    </submittedName>
</protein>
<evidence type="ECO:0000256" key="1">
    <source>
        <dbReference type="SAM" id="Coils"/>
    </source>
</evidence>
<feature type="coiled-coil region" evidence="1">
    <location>
        <begin position="57"/>
        <end position="99"/>
    </location>
</feature>
<evidence type="ECO:0000313" key="3">
    <source>
        <dbReference type="EMBL" id="VDL18835.1"/>
    </source>
</evidence>
<dbReference type="Proteomes" id="UP000274504">
    <property type="component" value="Unassembled WGS sequence"/>
</dbReference>
<reference evidence="5" key="1">
    <citation type="submission" date="2017-02" db="UniProtKB">
        <authorList>
            <consortium name="WormBaseParasite"/>
        </authorList>
    </citation>
    <scope>IDENTIFICATION</scope>
</reference>
<organism evidence="5">
    <name type="scientific">Hymenolepis diminuta</name>
    <name type="common">Rat tapeworm</name>
    <dbReference type="NCBI Taxonomy" id="6216"/>
    <lineage>
        <taxon>Eukaryota</taxon>
        <taxon>Metazoa</taxon>
        <taxon>Spiralia</taxon>
        <taxon>Lophotrochozoa</taxon>
        <taxon>Platyhelminthes</taxon>
        <taxon>Cestoda</taxon>
        <taxon>Eucestoda</taxon>
        <taxon>Cyclophyllidea</taxon>
        <taxon>Hymenolepididae</taxon>
        <taxon>Hymenolepis</taxon>
    </lineage>
</organism>
<feature type="compositionally biased region" description="Basic and acidic residues" evidence="2">
    <location>
        <begin position="1202"/>
        <end position="1219"/>
    </location>
</feature>
<feature type="coiled-coil region" evidence="1">
    <location>
        <begin position="579"/>
        <end position="609"/>
    </location>
</feature>
<gene>
    <name evidence="3" type="ORF">HDID_LOCUS1374</name>
</gene>
<sequence>MSQRQGNSKDNRKILINSSQPRSVNECSRTLMSNFRGATSGMASLEESNNTAGEAYRNELRELVKRQKQERALKMREKEEKEKERSRKIAENLAAIEEEARKAAKLSLNARKRTPSSSKRKVSSSVVIKNGNISDDEIPTECVQRASELLAENTKHLFKPQNQVPSVLCPSSRSQRPTVSTVTKFQESKANPIEISTSLYKSYPEACLPKTPTSKAQSSLSYDAIVSKSLPSKSRSTKSANGFGVQVNLHEPVHFEKHAEVISSWKDAESEQARLKARLCVSRTRRLVHLQAEDEDGTDINDDKIDTSESSSVSSDSSICDQDPANKTLTPNDHEGKSNGTSLKSLLNNHMEQVNKRKVEHDPMRFMEVYKTKHQQQTANGDVDIDSDVDKTSNAASTLPASMVEESRTMLHQHIAELEMTSQVSMAGGGGGVRGRGMTRVDQLKEMKNQAVSPIVFPGGGRAPVTLTQTFTQRSYTTTTGAAAHFIPGEFCLEIVPGIITITIVFSSLDHSQMTTAADSLMDAAANNHYLQYGIGADASSPNPLDMPSTLEVTTAFGEMIDKQPEPFKGMLQQRVSDLNARRREAEMLINLAKKLEREEQKVFLLENMAVKALTQKQNLRQPLKALAHAVEASSSSSRSTPEVVTEDPFPSAVIPPSQQSSTSTVIVQLPPEELQPESRVDSPASTVFVSSVEGEVQTDISSAATDNLSSIPSSPVPDQPPVSLSSDLANLHLREQLFVSTDCTAQSQPLPDIQRTQDLFTPILSTASPRKAPLIAKHAASPINSPVSSLVRLTADSLSVSSDLDLAASLDARLKILNQDLERQQRLLNQIQSQKKQAKNKDSLLRLEATLEHHQKLVEGVIQGLKEDIAACTEEKSALLSHSAASLSSEASVFSKSGSKLTVEHVSNVGSGNITTVEIDVSPLKNEKYSNAVKQEAVTGSNLKESLFASTLSSSESSSVNEVSKSETSYSKSQKSDVAETSANHTVPAVPSNTISNPIVSENLHDDSLPSIKELGSLQVADHSSVRSHISVECQSRTLAKSRNFDELPPSQIASKSLSEIKISIDDKSVSEKQEHVVEKAVVKSAPEVLEHIDPSSQSNSILQLPSSTELLKSISKLGDNSTTKLEGSDISNVIIALDDSKKASTPIRSKTDTVEPVEASQNEVSKPEDEKTCALNTTLSELSLATPSGVKSVEKVEQVASALDKEPSAKPDTHSGEDTADAYSDDFEDDEFPEEEALVKTPEPPEFTSAIPASPSNSQSNLRYVDSHFSILSLTIALFGLSYHFSCTFFVILFYHLYDSIDTRAEELLEEWLDIFLEDTLDEFIDDLSLDVIGVTAEDLMPKHSTRTSIEALEEIQNTTGLIVNLPSRTLPLFKKAMNFFYELRSSVPKGTFEQALKTAEYPPEFSNLYLDEKDMELYRKVPEVYFINRPLFFDLLRTGMLEIFAGEDDDVKYNREIVYTSARLHMWGGRRRPESQESWEAYLGPQLVAILGISLDPVAAQTDDPVPLPLPTVYDHSVVRGSVSRWTLQSKHYVDQLCEVELRADDPSWFNYRDYIKTIVDQSTKEVAEQMAVDTIDQLISTMKPSNGGMQHGREQDIAL</sequence>
<feature type="region of interest" description="Disordered" evidence="2">
    <location>
        <begin position="1202"/>
        <end position="1226"/>
    </location>
</feature>
<feature type="region of interest" description="Disordered" evidence="2">
    <location>
        <begin position="297"/>
        <end position="343"/>
    </location>
</feature>
<feature type="region of interest" description="Disordered" evidence="2">
    <location>
        <begin position="1"/>
        <end position="25"/>
    </location>
</feature>
<keyword evidence="1" id="KW-0175">Coiled coil</keyword>
<dbReference type="STRING" id="6216.A0A0R3SAJ3"/>
<reference evidence="3 4" key="2">
    <citation type="submission" date="2018-11" db="EMBL/GenBank/DDBJ databases">
        <authorList>
            <consortium name="Pathogen Informatics"/>
        </authorList>
    </citation>
    <scope>NUCLEOTIDE SEQUENCE [LARGE SCALE GENOMIC DNA]</scope>
</reference>
<evidence type="ECO:0000256" key="2">
    <source>
        <dbReference type="SAM" id="MobiDB-lite"/>
    </source>
</evidence>
<dbReference type="WBParaSite" id="HDID_0000137301-mRNA-1">
    <property type="protein sequence ID" value="HDID_0000137301-mRNA-1"/>
    <property type="gene ID" value="HDID_0000137301"/>
</dbReference>
<evidence type="ECO:0000313" key="5">
    <source>
        <dbReference type="WBParaSite" id="HDID_0000137301-mRNA-1"/>
    </source>
</evidence>
<proteinExistence type="predicted"/>